<evidence type="ECO:0000313" key="3">
    <source>
        <dbReference type="EMBL" id="MBB1261138.1"/>
    </source>
</evidence>
<dbReference type="Proteomes" id="UP000517765">
    <property type="component" value="Unassembled WGS sequence"/>
</dbReference>
<dbReference type="AlphaFoldDB" id="A0A5P0YS98"/>
<evidence type="ECO:0000313" key="6">
    <source>
        <dbReference type="Proteomes" id="UP000517765"/>
    </source>
</evidence>
<dbReference type="OrthoDB" id="4338346at2"/>
<feature type="compositionally biased region" description="Basic residues" evidence="1">
    <location>
        <begin position="73"/>
        <end position="88"/>
    </location>
</feature>
<reference evidence="4 5" key="1">
    <citation type="submission" date="2019-10" db="EMBL/GenBank/DDBJ databases">
        <title>Streptomyces sp. nov., a novel actinobacterium isolated from alkaline environment.</title>
        <authorList>
            <person name="Golinska P."/>
        </authorList>
    </citation>
    <scope>NUCLEOTIDE SEQUENCE [LARGE SCALE GENOMIC DNA]</scope>
    <source>
        <strain evidence="4 5">OF1</strain>
    </source>
</reference>
<feature type="region of interest" description="Disordered" evidence="1">
    <location>
        <begin position="34"/>
        <end position="88"/>
    </location>
</feature>
<dbReference type="EMBL" id="VJYK02000145">
    <property type="protein sequence ID" value="MQS03165.1"/>
    <property type="molecule type" value="Genomic_DNA"/>
</dbReference>
<feature type="compositionally biased region" description="Basic and acidic residues" evidence="1">
    <location>
        <begin position="41"/>
        <end position="72"/>
    </location>
</feature>
<dbReference type="Proteomes" id="UP000320857">
    <property type="component" value="Unassembled WGS sequence"/>
</dbReference>
<name>A0A5P0YS98_9ACTN</name>
<dbReference type="EMBL" id="JABJXA010000146">
    <property type="protein sequence ID" value="MBB1261138.1"/>
    <property type="molecule type" value="Genomic_DNA"/>
</dbReference>
<evidence type="ECO:0000313" key="7">
    <source>
        <dbReference type="Proteomes" id="UP000525686"/>
    </source>
</evidence>
<proteinExistence type="predicted"/>
<sequence>METVLTIVGVLAVIALGVFVIHRLNAQHADRIASRRYSSRLPDRRSGPGSAERRPGNGARDRHDQRDGGREGRRPRRRGVKRAREHKE</sequence>
<reference evidence="6 7" key="2">
    <citation type="submission" date="2020-05" db="EMBL/GenBank/DDBJ databases">
        <title>Classification of alakaliphilic streptomycetes isolated from an alkaline soil next to Lonar Crater, India and a proposal for the recognition of Streptomyces alkaliterrae sp. nov.</title>
        <authorList>
            <person name="Golinska P."/>
        </authorList>
    </citation>
    <scope>NUCLEOTIDE SEQUENCE [LARGE SCALE GENOMIC DNA]</scope>
    <source>
        <strain evidence="7">OF3</strain>
        <strain evidence="6">OF8</strain>
    </source>
</reference>
<accession>A0A5P0YS98</accession>
<gene>
    <name evidence="4" type="ORF">FNX44_015055</name>
    <name evidence="2" type="ORF">H3146_17700</name>
    <name evidence="3" type="ORF">H3147_20260</name>
</gene>
<dbReference type="Proteomes" id="UP000525686">
    <property type="component" value="Unassembled WGS sequence"/>
</dbReference>
<evidence type="ECO:0000313" key="4">
    <source>
        <dbReference type="EMBL" id="MQS03165.1"/>
    </source>
</evidence>
<evidence type="ECO:0000313" key="5">
    <source>
        <dbReference type="Proteomes" id="UP000320857"/>
    </source>
</evidence>
<evidence type="ECO:0000313" key="2">
    <source>
        <dbReference type="EMBL" id="MBB1255172.1"/>
    </source>
</evidence>
<evidence type="ECO:0000256" key="1">
    <source>
        <dbReference type="SAM" id="MobiDB-lite"/>
    </source>
</evidence>
<organism evidence="4 5">
    <name type="scientific">Streptomyces alkaliterrae</name>
    <dbReference type="NCBI Taxonomy" id="2213162"/>
    <lineage>
        <taxon>Bacteria</taxon>
        <taxon>Bacillati</taxon>
        <taxon>Actinomycetota</taxon>
        <taxon>Actinomycetes</taxon>
        <taxon>Kitasatosporales</taxon>
        <taxon>Streptomycetaceae</taxon>
        <taxon>Streptomyces</taxon>
    </lineage>
</organism>
<dbReference type="RefSeq" id="WP_143648748.1">
    <property type="nucleotide sequence ID" value="NZ_JABJWZ010000175.1"/>
</dbReference>
<protein>
    <submittedName>
        <fullName evidence="4">Uncharacterized protein</fullName>
    </submittedName>
</protein>
<comment type="caution">
    <text evidence="4">The sequence shown here is derived from an EMBL/GenBank/DDBJ whole genome shotgun (WGS) entry which is preliminary data.</text>
</comment>
<dbReference type="EMBL" id="JABJWZ010000175">
    <property type="protein sequence ID" value="MBB1255172.1"/>
    <property type="molecule type" value="Genomic_DNA"/>
</dbReference>
<keyword evidence="5" id="KW-1185">Reference proteome</keyword>
<reference evidence="2" key="3">
    <citation type="journal article" name="Syst. Appl. Microbiol.">
        <title>Streptomyces alkaliterrae sp. nov., isolated from an alkaline soil, and emended descriptions of Streptomyces alkaliphilus, Streptomyces calidiresistens and Streptomyces durbertensis.</title>
        <authorList>
            <person name="Swiecimska M."/>
            <person name="Golinska P."/>
            <person name="Nouioui I."/>
            <person name="Wypij M."/>
            <person name="Rai M."/>
            <person name="Sangal V."/>
            <person name="Goodfellow M."/>
        </authorList>
    </citation>
    <scope>NUCLEOTIDE SEQUENCE</scope>
    <source>
        <strain evidence="2">OF3</strain>
        <strain evidence="3">OF8</strain>
    </source>
</reference>